<dbReference type="PANTHER" id="PTHR46093">
    <property type="entry name" value="ACYL-COA-BINDING DOMAIN-CONTAINING PROTEIN 5"/>
    <property type="match status" value="1"/>
</dbReference>
<sequence>MPKLSHPPLGFRAVSQFFSLTHHQAFPHSSVLPLPIFATMGLKSASPTVLSELWFGIVFHAHLFLLWSLSVASAQEHDYEPPPVPPVDEFRLRRYVSIAVLDNYAYIDGGTIGVRDDGTKYEYSINVTLSLLLNRSWTNETVDFQVIEIEDPKYYLHPLLWPDPETSSIYHWRGSHGIESYEGNSDFKVFKSDGLGGGNWSMKAVANPSVFNGLYRASSGPFTTCNGQGFTMSGLGGELSDERLTGDNVIIPGLVTYEMATSTWANETTESLNYIPWRGRISCLASAGSKGLLAYYGQMRSMDSDAHLQDQEFSTFKNISLYDMATKQWLWQGTSGDAPDPMFAFCSVAVQGQNGTHEIFVFGGTTTESRVLSDVWILTIPGFHWFKLDAQTVPRVDHECALVGKRQMLVVGGRKDWGEDRQTPDPWTQGIGIFDLSAVTWSDKYDADAPEYVSPDMVNDWYSAGGSAKWDSHRVSTLFEASTTQTAQPTDTEVFTGQSDSSNSDSTPIGPIVGGTVGGVTCLVAIIGAVWYLQRRKLDRGLTPGGTDASRTQTGGAKWDKPELSGQGVSPVELEAC</sequence>
<dbReference type="Proteomes" id="UP000738349">
    <property type="component" value="Unassembled WGS sequence"/>
</dbReference>
<evidence type="ECO:0000313" key="6">
    <source>
        <dbReference type="Proteomes" id="UP000738349"/>
    </source>
</evidence>
<proteinExistence type="predicted"/>
<gene>
    <name evidence="5" type="ORF">EDB81DRAFT_805314</name>
</gene>
<evidence type="ECO:0000256" key="3">
    <source>
        <dbReference type="SAM" id="MobiDB-lite"/>
    </source>
</evidence>
<evidence type="ECO:0000256" key="1">
    <source>
        <dbReference type="ARBA" id="ARBA00022441"/>
    </source>
</evidence>
<reference evidence="5" key="1">
    <citation type="journal article" date="2021" name="Nat. Commun.">
        <title>Genetic determinants of endophytism in the Arabidopsis root mycobiome.</title>
        <authorList>
            <person name="Mesny F."/>
            <person name="Miyauchi S."/>
            <person name="Thiergart T."/>
            <person name="Pickel B."/>
            <person name="Atanasova L."/>
            <person name="Karlsson M."/>
            <person name="Huettel B."/>
            <person name="Barry K.W."/>
            <person name="Haridas S."/>
            <person name="Chen C."/>
            <person name="Bauer D."/>
            <person name="Andreopoulos W."/>
            <person name="Pangilinan J."/>
            <person name="LaButti K."/>
            <person name="Riley R."/>
            <person name="Lipzen A."/>
            <person name="Clum A."/>
            <person name="Drula E."/>
            <person name="Henrissat B."/>
            <person name="Kohler A."/>
            <person name="Grigoriev I.V."/>
            <person name="Martin F.M."/>
            <person name="Hacquard S."/>
        </authorList>
    </citation>
    <scope>NUCLEOTIDE SEQUENCE</scope>
    <source>
        <strain evidence="5">MPI-CAGE-AT-0147</strain>
    </source>
</reference>
<dbReference type="PANTHER" id="PTHR46093:SF18">
    <property type="entry name" value="FIBRONECTIN TYPE-III DOMAIN-CONTAINING PROTEIN"/>
    <property type="match status" value="1"/>
</dbReference>
<evidence type="ECO:0000256" key="4">
    <source>
        <dbReference type="SAM" id="Phobius"/>
    </source>
</evidence>
<dbReference type="OrthoDB" id="540004at2759"/>
<organism evidence="5 6">
    <name type="scientific">Dactylonectria macrodidyma</name>
    <dbReference type="NCBI Taxonomy" id="307937"/>
    <lineage>
        <taxon>Eukaryota</taxon>
        <taxon>Fungi</taxon>
        <taxon>Dikarya</taxon>
        <taxon>Ascomycota</taxon>
        <taxon>Pezizomycotina</taxon>
        <taxon>Sordariomycetes</taxon>
        <taxon>Hypocreomycetidae</taxon>
        <taxon>Hypocreales</taxon>
        <taxon>Nectriaceae</taxon>
        <taxon>Dactylonectria</taxon>
    </lineage>
</organism>
<keyword evidence="4" id="KW-0812">Transmembrane</keyword>
<evidence type="ECO:0008006" key="7">
    <source>
        <dbReference type="Google" id="ProtNLM"/>
    </source>
</evidence>
<accession>A0A9P9EAI2</accession>
<evidence type="ECO:0000313" key="5">
    <source>
        <dbReference type="EMBL" id="KAH7133928.1"/>
    </source>
</evidence>
<name>A0A9P9EAI2_9HYPO</name>
<comment type="caution">
    <text evidence="5">The sequence shown here is derived from an EMBL/GenBank/DDBJ whole genome shotgun (WGS) entry which is preliminary data.</text>
</comment>
<keyword evidence="1" id="KW-0880">Kelch repeat</keyword>
<keyword evidence="4" id="KW-1133">Transmembrane helix</keyword>
<feature type="region of interest" description="Disordered" evidence="3">
    <location>
        <begin position="481"/>
        <end position="508"/>
    </location>
</feature>
<dbReference type="Gene3D" id="2.120.10.80">
    <property type="entry name" value="Kelch-type beta propeller"/>
    <property type="match status" value="1"/>
</dbReference>
<dbReference type="Pfam" id="PF24681">
    <property type="entry name" value="Kelch_KLHDC2_KLHL20_DRC7"/>
    <property type="match status" value="1"/>
</dbReference>
<dbReference type="SUPFAM" id="SSF117281">
    <property type="entry name" value="Kelch motif"/>
    <property type="match status" value="1"/>
</dbReference>
<keyword evidence="2" id="KW-0677">Repeat</keyword>
<evidence type="ECO:0000256" key="2">
    <source>
        <dbReference type="ARBA" id="ARBA00022737"/>
    </source>
</evidence>
<keyword evidence="6" id="KW-1185">Reference proteome</keyword>
<protein>
    <recommendedName>
        <fullName evidence="7">Kelch repeat protein</fullName>
    </recommendedName>
</protein>
<feature type="transmembrane region" description="Helical" evidence="4">
    <location>
        <begin position="509"/>
        <end position="533"/>
    </location>
</feature>
<keyword evidence="4" id="KW-0472">Membrane</keyword>
<feature type="region of interest" description="Disordered" evidence="3">
    <location>
        <begin position="542"/>
        <end position="577"/>
    </location>
</feature>
<dbReference type="EMBL" id="JAGMUV010000015">
    <property type="protein sequence ID" value="KAH7133928.1"/>
    <property type="molecule type" value="Genomic_DNA"/>
</dbReference>
<dbReference type="InterPro" id="IPR015915">
    <property type="entry name" value="Kelch-typ_b-propeller"/>
</dbReference>
<feature type="compositionally biased region" description="Polar residues" evidence="3">
    <location>
        <begin position="481"/>
        <end position="506"/>
    </location>
</feature>
<dbReference type="AlphaFoldDB" id="A0A9P9EAI2"/>